<dbReference type="GO" id="GO:0007165">
    <property type="term" value="P:signal transduction"/>
    <property type="evidence" value="ECO:0007669"/>
    <property type="project" value="UniProtKB-KW"/>
</dbReference>
<evidence type="ECO:0000256" key="4">
    <source>
        <dbReference type="ARBA" id="ARBA00022500"/>
    </source>
</evidence>
<evidence type="ECO:0000256" key="9">
    <source>
        <dbReference type="ARBA" id="ARBA00023224"/>
    </source>
</evidence>
<dbReference type="SMART" id="SM00086">
    <property type="entry name" value="PAC"/>
    <property type="match status" value="1"/>
</dbReference>
<dbReference type="Proteomes" id="UP000199297">
    <property type="component" value="Unassembled WGS sequence"/>
</dbReference>
<evidence type="ECO:0000256" key="12">
    <source>
        <dbReference type="SAM" id="Phobius"/>
    </source>
</evidence>
<evidence type="ECO:0000256" key="8">
    <source>
        <dbReference type="ARBA" id="ARBA00023136"/>
    </source>
</evidence>
<dbReference type="Pfam" id="PF08447">
    <property type="entry name" value="PAS_3"/>
    <property type="match status" value="1"/>
</dbReference>
<dbReference type="InterPro" id="IPR000014">
    <property type="entry name" value="PAS"/>
</dbReference>
<sequence length="512" mass="56319">MSVSTEIEHTFSAQEQLVSTTDLKGTITYANPEFCHISGYDLAELVGQHHNIVRHPDMPKAAFKDLWEKLKRGDSWRGVIKNRCKNGDYYWVDAYVTPLVNDGSIVGYQSVRSLPSEQQKAQAQALYQKLNNNKPVVDIQANITLKRIIAALVFMAAITLNWLLIGALSAVLILSLCMVIFITIFAEELIYMPRQLAKTKQSFDSPSRLIFLGKGAINILKYPAELYQARIKTILGRSRDTGKTLATLAEELAQTATEMHTSIQEENQHIDQFATAITQMSATIKEVNQSTNMAHEQVSAVEAECRQNIGVVEGNETKITQLANDVENAATNANELVNDIDKISTVMTEIQGIADQTNLLALNAAIEAARAGEQGRGFAVVADEVRTLASRTQSATEQIQLSVAELQQTLKTWNQVMLANKSHADDCSVQSKSIKQAMYSIIENIQNVNDMTAQIATASEQQSVVAEQITQGVHDISNISKHNTQLASAVSTKSVEVNHSAEKIAQLSENFG</sequence>
<comment type="subcellular location">
    <subcellularLocation>
        <location evidence="1">Cell inner membrane</location>
        <topology evidence="1">Multi-pass membrane protein</topology>
    </subcellularLocation>
</comment>
<keyword evidence="6 12" id="KW-0812">Transmembrane</keyword>
<dbReference type="STRING" id="641665.GCA_002104455_03443"/>
<dbReference type="FunFam" id="1.10.287.950:FF:000001">
    <property type="entry name" value="Methyl-accepting chemotaxis sensory transducer"/>
    <property type="match status" value="1"/>
</dbReference>
<evidence type="ECO:0000256" key="6">
    <source>
        <dbReference type="ARBA" id="ARBA00022692"/>
    </source>
</evidence>
<dbReference type="InterPro" id="IPR035965">
    <property type="entry name" value="PAS-like_dom_sf"/>
</dbReference>
<evidence type="ECO:0000256" key="2">
    <source>
        <dbReference type="ARBA" id="ARBA00022475"/>
    </source>
</evidence>
<keyword evidence="9 11" id="KW-0807">Transducer</keyword>
<keyword evidence="4" id="KW-0145">Chemotaxis</keyword>
<dbReference type="PROSITE" id="PS50112">
    <property type="entry name" value="PAS"/>
    <property type="match status" value="1"/>
</dbReference>
<evidence type="ECO:0000256" key="3">
    <source>
        <dbReference type="ARBA" id="ARBA00022481"/>
    </source>
</evidence>
<dbReference type="GO" id="GO:0004888">
    <property type="term" value="F:transmembrane signaling receptor activity"/>
    <property type="evidence" value="ECO:0007669"/>
    <property type="project" value="InterPro"/>
</dbReference>
<dbReference type="InterPro" id="IPR004090">
    <property type="entry name" value="Chemotax_Me-accpt_rcpt"/>
</dbReference>
<dbReference type="InterPro" id="IPR004089">
    <property type="entry name" value="MCPsignal_dom"/>
</dbReference>
<keyword evidence="8 12" id="KW-0472">Membrane</keyword>
<dbReference type="CDD" id="cd11386">
    <property type="entry name" value="MCP_signal"/>
    <property type="match status" value="1"/>
</dbReference>
<dbReference type="Pfam" id="PF00015">
    <property type="entry name" value="MCPsignal"/>
    <property type="match status" value="1"/>
</dbReference>
<dbReference type="NCBIfam" id="TIGR00229">
    <property type="entry name" value="sensory_box"/>
    <property type="match status" value="1"/>
</dbReference>
<reference evidence="16" key="1">
    <citation type="submission" date="2016-10" db="EMBL/GenBank/DDBJ databases">
        <authorList>
            <person name="Varghese N."/>
            <person name="Submissions S."/>
        </authorList>
    </citation>
    <scope>NUCLEOTIDE SEQUENCE [LARGE SCALE GENOMIC DNA]</scope>
    <source>
        <strain evidence="16">CGMCC 1.9127</strain>
    </source>
</reference>
<feature type="domain" description="Methyl-accepting transducer" evidence="13">
    <location>
        <begin position="241"/>
        <end position="477"/>
    </location>
</feature>
<dbReference type="Gene3D" id="1.10.287.950">
    <property type="entry name" value="Methyl-accepting chemotaxis protein"/>
    <property type="match status" value="1"/>
</dbReference>
<dbReference type="PROSITE" id="PS50111">
    <property type="entry name" value="CHEMOTAXIS_TRANSDUC_2"/>
    <property type="match status" value="1"/>
</dbReference>
<feature type="transmembrane region" description="Helical" evidence="12">
    <location>
        <begin position="171"/>
        <end position="191"/>
    </location>
</feature>
<dbReference type="GO" id="GO:0052131">
    <property type="term" value="P:positive aerotaxis"/>
    <property type="evidence" value="ECO:0007669"/>
    <property type="project" value="UniProtKB-ARBA"/>
</dbReference>
<dbReference type="InterPro" id="IPR013655">
    <property type="entry name" value="PAS_fold_3"/>
</dbReference>
<accession>A0A1H7N425</accession>
<dbReference type="PRINTS" id="PR00260">
    <property type="entry name" value="CHEMTRNSDUCR"/>
</dbReference>
<evidence type="ECO:0000313" key="15">
    <source>
        <dbReference type="EMBL" id="SEL18164.1"/>
    </source>
</evidence>
<dbReference type="SMART" id="SM00091">
    <property type="entry name" value="PAS"/>
    <property type="match status" value="1"/>
</dbReference>
<feature type="domain" description="PAS" evidence="14">
    <location>
        <begin position="3"/>
        <end position="73"/>
    </location>
</feature>
<evidence type="ECO:0000256" key="10">
    <source>
        <dbReference type="ARBA" id="ARBA00029447"/>
    </source>
</evidence>
<evidence type="ECO:0000259" key="13">
    <source>
        <dbReference type="PROSITE" id="PS50111"/>
    </source>
</evidence>
<evidence type="ECO:0000313" key="16">
    <source>
        <dbReference type="Proteomes" id="UP000199297"/>
    </source>
</evidence>
<organism evidence="15 16">
    <name type="scientific">Colwellia chukchiensis</name>
    <dbReference type="NCBI Taxonomy" id="641665"/>
    <lineage>
        <taxon>Bacteria</taxon>
        <taxon>Pseudomonadati</taxon>
        <taxon>Pseudomonadota</taxon>
        <taxon>Gammaproteobacteria</taxon>
        <taxon>Alteromonadales</taxon>
        <taxon>Colwelliaceae</taxon>
        <taxon>Colwellia</taxon>
    </lineage>
</organism>
<evidence type="ECO:0000256" key="11">
    <source>
        <dbReference type="PROSITE-ProRule" id="PRU00284"/>
    </source>
</evidence>
<dbReference type="InterPro" id="IPR001610">
    <property type="entry name" value="PAC"/>
</dbReference>
<keyword evidence="5" id="KW-0997">Cell inner membrane</keyword>
<gene>
    <name evidence="15" type="ORF">SAMN05216262_10719</name>
</gene>
<protein>
    <submittedName>
        <fullName evidence="15">Methyl-accepting chemotaxis sensory transducer with Pas/Pac sensor</fullName>
    </submittedName>
</protein>
<dbReference type="CDD" id="cd00130">
    <property type="entry name" value="PAS"/>
    <property type="match status" value="1"/>
</dbReference>
<dbReference type="SUPFAM" id="SSF58104">
    <property type="entry name" value="Methyl-accepting chemotaxis protein (MCP) signaling domain"/>
    <property type="match status" value="1"/>
</dbReference>
<dbReference type="EMBL" id="FOBI01000007">
    <property type="protein sequence ID" value="SEL18164.1"/>
    <property type="molecule type" value="Genomic_DNA"/>
</dbReference>
<dbReference type="SUPFAM" id="SSF55785">
    <property type="entry name" value="PYP-like sensor domain (PAS domain)"/>
    <property type="match status" value="1"/>
</dbReference>
<evidence type="ECO:0000256" key="5">
    <source>
        <dbReference type="ARBA" id="ARBA00022519"/>
    </source>
</evidence>
<keyword evidence="2" id="KW-1003">Cell membrane</keyword>
<keyword evidence="16" id="KW-1185">Reference proteome</keyword>
<dbReference type="PANTHER" id="PTHR32089:SF52">
    <property type="entry name" value="CHEMOTAXIS SIGNAL TRANSDUCTION SYSTEM METHYL ACCEPTING SENSORY TRANSDUCER WITH PAS SENSORY DOMAIN"/>
    <property type="match status" value="1"/>
</dbReference>
<dbReference type="AlphaFoldDB" id="A0A1H7N425"/>
<dbReference type="Gene3D" id="3.30.450.20">
    <property type="entry name" value="PAS domain"/>
    <property type="match status" value="1"/>
</dbReference>
<dbReference type="GO" id="GO:0005886">
    <property type="term" value="C:plasma membrane"/>
    <property type="evidence" value="ECO:0007669"/>
    <property type="project" value="UniProtKB-SubCell"/>
</dbReference>
<keyword evidence="7 12" id="KW-1133">Transmembrane helix</keyword>
<dbReference type="PANTHER" id="PTHR32089">
    <property type="entry name" value="METHYL-ACCEPTING CHEMOTAXIS PROTEIN MCPB"/>
    <property type="match status" value="1"/>
</dbReference>
<comment type="similarity">
    <text evidence="10">Belongs to the methyl-accepting chemotaxis (MCP) protein family.</text>
</comment>
<proteinExistence type="inferred from homology"/>
<dbReference type="FunFam" id="3.30.450.20:FF:000046">
    <property type="entry name" value="Aerotaxis sensor receptor"/>
    <property type="match status" value="1"/>
</dbReference>
<evidence type="ECO:0000256" key="1">
    <source>
        <dbReference type="ARBA" id="ARBA00004429"/>
    </source>
</evidence>
<dbReference type="SMART" id="SM00283">
    <property type="entry name" value="MA"/>
    <property type="match status" value="1"/>
</dbReference>
<evidence type="ECO:0000256" key="7">
    <source>
        <dbReference type="ARBA" id="ARBA00022989"/>
    </source>
</evidence>
<evidence type="ECO:0000259" key="14">
    <source>
        <dbReference type="PROSITE" id="PS50112"/>
    </source>
</evidence>
<dbReference type="RefSeq" id="WP_085284931.1">
    <property type="nucleotide sequence ID" value="NZ_FOBI01000007.1"/>
</dbReference>
<keyword evidence="3" id="KW-0488">Methylation</keyword>
<dbReference type="OrthoDB" id="5675566at2"/>
<name>A0A1H7N425_9GAMM</name>